<accession>A0A9K3NDJ4</accession>
<sequence length="63" mass="7332">MIVDPMSHSVKIYDTCIRCTRCVQGYTTVVLKMIPWDECKAEQRISSKKILYFVLKKKTGPLH</sequence>
<evidence type="ECO:0000313" key="2">
    <source>
        <dbReference type="Proteomes" id="UP000215914"/>
    </source>
</evidence>
<organism evidence="1 2">
    <name type="scientific">Helianthus annuus</name>
    <name type="common">Common sunflower</name>
    <dbReference type="NCBI Taxonomy" id="4232"/>
    <lineage>
        <taxon>Eukaryota</taxon>
        <taxon>Viridiplantae</taxon>
        <taxon>Streptophyta</taxon>
        <taxon>Embryophyta</taxon>
        <taxon>Tracheophyta</taxon>
        <taxon>Spermatophyta</taxon>
        <taxon>Magnoliopsida</taxon>
        <taxon>eudicotyledons</taxon>
        <taxon>Gunneridae</taxon>
        <taxon>Pentapetalae</taxon>
        <taxon>asterids</taxon>
        <taxon>campanulids</taxon>
        <taxon>Asterales</taxon>
        <taxon>Asteraceae</taxon>
        <taxon>Asteroideae</taxon>
        <taxon>Heliantheae alliance</taxon>
        <taxon>Heliantheae</taxon>
        <taxon>Helianthus</taxon>
    </lineage>
</organism>
<dbReference type="GO" id="GO:0016491">
    <property type="term" value="F:oxidoreductase activity"/>
    <property type="evidence" value="ECO:0007669"/>
    <property type="project" value="UniProtKB-KW"/>
</dbReference>
<dbReference type="AlphaFoldDB" id="A0A9K3NDJ4"/>
<dbReference type="EC" id="1.97.1.12" evidence="1"/>
<reference evidence="1" key="2">
    <citation type="submission" date="2020-06" db="EMBL/GenBank/DDBJ databases">
        <title>Helianthus annuus Genome sequencing and assembly Release 2.</title>
        <authorList>
            <person name="Gouzy J."/>
            <person name="Langlade N."/>
            <person name="Munos S."/>
        </authorList>
    </citation>
    <scope>NUCLEOTIDE SEQUENCE</scope>
    <source>
        <tissue evidence="1">Leaves</tissue>
    </source>
</reference>
<dbReference type="Gramene" id="mRNA:HanXRQr2_Chr08g0350621">
    <property type="protein sequence ID" value="CDS:HanXRQr2_Chr08g0350621.1"/>
    <property type="gene ID" value="HanXRQr2_Chr08g0350621"/>
</dbReference>
<name>A0A9K3NDJ4_HELAN</name>
<keyword evidence="2" id="KW-1185">Reference proteome</keyword>
<reference evidence="1" key="1">
    <citation type="journal article" date="2017" name="Nature">
        <title>The sunflower genome provides insights into oil metabolism, flowering and Asterid evolution.</title>
        <authorList>
            <person name="Badouin H."/>
            <person name="Gouzy J."/>
            <person name="Grassa C.J."/>
            <person name="Murat F."/>
            <person name="Staton S.E."/>
            <person name="Cottret L."/>
            <person name="Lelandais-Briere C."/>
            <person name="Owens G.L."/>
            <person name="Carrere S."/>
            <person name="Mayjonade B."/>
            <person name="Legrand L."/>
            <person name="Gill N."/>
            <person name="Kane N.C."/>
            <person name="Bowers J.E."/>
            <person name="Hubner S."/>
            <person name="Bellec A."/>
            <person name="Berard A."/>
            <person name="Berges H."/>
            <person name="Blanchet N."/>
            <person name="Boniface M.C."/>
            <person name="Brunel D."/>
            <person name="Catrice O."/>
            <person name="Chaidir N."/>
            <person name="Claudel C."/>
            <person name="Donnadieu C."/>
            <person name="Faraut T."/>
            <person name="Fievet G."/>
            <person name="Helmstetter N."/>
            <person name="King M."/>
            <person name="Knapp S.J."/>
            <person name="Lai Z."/>
            <person name="Le Paslier M.C."/>
            <person name="Lippi Y."/>
            <person name="Lorenzon L."/>
            <person name="Mandel J.R."/>
            <person name="Marage G."/>
            <person name="Marchand G."/>
            <person name="Marquand E."/>
            <person name="Bret-Mestries E."/>
            <person name="Morien E."/>
            <person name="Nambeesan S."/>
            <person name="Nguyen T."/>
            <person name="Pegot-Espagnet P."/>
            <person name="Pouilly N."/>
            <person name="Raftis F."/>
            <person name="Sallet E."/>
            <person name="Schiex T."/>
            <person name="Thomas J."/>
            <person name="Vandecasteele C."/>
            <person name="Vares D."/>
            <person name="Vear F."/>
            <person name="Vautrin S."/>
            <person name="Crespi M."/>
            <person name="Mangin B."/>
            <person name="Burke J.M."/>
            <person name="Salse J."/>
            <person name="Munos S."/>
            <person name="Vincourt P."/>
            <person name="Rieseberg L.H."/>
            <person name="Langlade N.B."/>
        </authorList>
    </citation>
    <scope>NUCLEOTIDE SEQUENCE</scope>
    <source>
        <tissue evidence="1">Leaves</tissue>
    </source>
</reference>
<dbReference type="Gene3D" id="3.30.70.20">
    <property type="match status" value="1"/>
</dbReference>
<comment type="caution">
    <text evidence="1">The sequence shown here is derived from an EMBL/GenBank/DDBJ whole genome shotgun (WGS) entry which is preliminary data.</text>
</comment>
<evidence type="ECO:0000313" key="1">
    <source>
        <dbReference type="EMBL" id="KAF5796369.1"/>
    </source>
</evidence>
<dbReference type="EMBL" id="MNCJ02000323">
    <property type="protein sequence ID" value="KAF5796369.1"/>
    <property type="molecule type" value="Genomic_DNA"/>
</dbReference>
<dbReference type="Proteomes" id="UP000215914">
    <property type="component" value="Unassembled WGS sequence"/>
</dbReference>
<keyword evidence="1" id="KW-0560">Oxidoreductase</keyword>
<gene>
    <name evidence="1" type="ORF">HanXRQr2_Chr08g0350621</name>
</gene>
<proteinExistence type="predicted"/>
<protein>
    <submittedName>
        <fullName evidence="1">Photosystem I</fullName>
        <ecNumber evidence="1">1.97.1.12</ecNumber>
    </submittedName>
</protein>